<keyword evidence="2" id="KW-1185">Reference proteome</keyword>
<name>A0ACC2LE48_PERAE</name>
<dbReference type="EMBL" id="CM056815">
    <property type="protein sequence ID" value="KAJ8631304.1"/>
    <property type="molecule type" value="Genomic_DNA"/>
</dbReference>
<gene>
    <name evidence="1" type="ORF">MRB53_024627</name>
</gene>
<sequence length="281" mass="31113">MPQKQSPLFHQISIQWMNGSVISTRNLAKTCGEFCSPDFVYGYSDESAAATFPAPEFLPELTDSPVEVQLPMTGFFPRSSESSKKSNGGCLSAQSMACRQRRKRISEKIQELGKLIPGGNKMNTAEMLQAAFNYMKYLQAQVGILELMASFQGNKQVGRFGWCVLENSYNLTGEGSKHTRFSEATIDLAGKGSKHSRCTVRGSDLTVFFEGKISSEELCGYSWLRRGMWQRAFFSSSSLHRMDSGNCIQSPMHSSKRSLSVIGRTTTSTSAMTIVLETLPK</sequence>
<organism evidence="1 2">
    <name type="scientific">Persea americana</name>
    <name type="common">Avocado</name>
    <dbReference type="NCBI Taxonomy" id="3435"/>
    <lineage>
        <taxon>Eukaryota</taxon>
        <taxon>Viridiplantae</taxon>
        <taxon>Streptophyta</taxon>
        <taxon>Embryophyta</taxon>
        <taxon>Tracheophyta</taxon>
        <taxon>Spermatophyta</taxon>
        <taxon>Magnoliopsida</taxon>
        <taxon>Magnoliidae</taxon>
        <taxon>Laurales</taxon>
        <taxon>Lauraceae</taxon>
        <taxon>Persea</taxon>
    </lineage>
</organism>
<accession>A0ACC2LE48</accession>
<dbReference type="Proteomes" id="UP001234297">
    <property type="component" value="Chromosome 7"/>
</dbReference>
<proteinExistence type="predicted"/>
<protein>
    <submittedName>
        <fullName evidence="1">Uncharacterized protein</fullName>
    </submittedName>
</protein>
<reference evidence="1 2" key="1">
    <citation type="journal article" date="2022" name="Hortic Res">
        <title>A haplotype resolved chromosomal level avocado genome allows analysis of novel avocado genes.</title>
        <authorList>
            <person name="Nath O."/>
            <person name="Fletcher S.J."/>
            <person name="Hayward A."/>
            <person name="Shaw L.M."/>
            <person name="Masouleh A.K."/>
            <person name="Furtado A."/>
            <person name="Henry R.J."/>
            <person name="Mitter N."/>
        </authorList>
    </citation>
    <scope>NUCLEOTIDE SEQUENCE [LARGE SCALE GENOMIC DNA]</scope>
    <source>
        <strain evidence="2">cv. Hass</strain>
    </source>
</reference>
<evidence type="ECO:0000313" key="1">
    <source>
        <dbReference type="EMBL" id="KAJ8631304.1"/>
    </source>
</evidence>
<evidence type="ECO:0000313" key="2">
    <source>
        <dbReference type="Proteomes" id="UP001234297"/>
    </source>
</evidence>
<comment type="caution">
    <text evidence="1">The sequence shown here is derived from an EMBL/GenBank/DDBJ whole genome shotgun (WGS) entry which is preliminary data.</text>
</comment>